<name>A0A3L6ECE1_MAIZE</name>
<dbReference type="AlphaFoldDB" id="A0A3L6ECE1"/>
<evidence type="ECO:0000313" key="1">
    <source>
        <dbReference type="EMBL" id="PWZ18103.1"/>
    </source>
</evidence>
<accession>A0A3L6ECE1</accession>
<sequence length="265" mass="30068">MPPPHHGPRRLLEFSCCSQHPPAAAICSSSANAVLCSNCATAAPCSIASARSAAMCCHLHALLRQRCTSVHGPEAIGKPQHMSGADLAAAWSRRRARGIAHRSPPWGNHLSGYRRGRRRRRLWRWNVPLVHRAKPRRKLSARRVCHRWWDDLQRHQLEEVRRYGYENRLRGPRHAHTTMMKPCNAAAEEAAPYGGLETSASQDAEAVPTTELANHSRCHHGNHKVDVRHLTFSGSSRTPSLLRWLERSADNVFEEMTKWRELIFY</sequence>
<organism evidence="1 2">
    <name type="scientific">Zea mays</name>
    <name type="common">Maize</name>
    <dbReference type="NCBI Taxonomy" id="4577"/>
    <lineage>
        <taxon>Eukaryota</taxon>
        <taxon>Viridiplantae</taxon>
        <taxon>Streptophyta</taxon>
        <taxon>Embryophyta</taxon>
        <taxon>Tracheophyta</taxon>
        <taxon>Spermatophyta</taxon>
        <taxon>Magnoliopsida</taxon>
        <taxon>Liliopsida</taxon>
        <taxon>Poales</taxon>
        <taxon>Poaceae</taxon>
        <taxon>PACMAD clade</taxon>
        <taxon>Panicoideae</taxon>
        <taxon>Andropogonodae</taxon>
        <taxon>Andropogoneae</taxon>
        <taxon>Tripsacinae</taxon>
        <taxon>Zea</taxon>
    </lineage>
</organism>
<evidence type="ECO:0000313" key="2">
    <source>
        <dbReference type="Proteomes" id="UP000251960"/>
    </source>
</evidence>
<dbReference type="EMBL" id="NCVQ01000007">
    <property type="protein sequence ID" value="PWZ18103.1"/>
    <property type="molecule type" value="Genomic_DNA"/>
</dbReference>
<protein>
    <submittedName>
        <fullName evidence="1">Uncharacterized protein</fullName>
    </submittedName>
</protein>
<dbReference type="Proteomes" id="UP000251960">
    <property type="component" value="Chromosome 6"/>
</dbReference>
<reference evidence="1 2" key="1">
    <citation type="journal article" date="2018" name="Nat. Genet.">
        <title>Extensive intraspecific gene order and gene structural variations between Mo17 and other maize genomes.</title>
        <authorList>
            <person name="Sun S."/>
            <person name="Zhou Y."/>
            <person name="Chen J."/>
            <person name="Shi J."/>
            <person name="Zhao H."/>
            <person name="Zhao H."/>
            <person name="Song W."/>
            <person name="Zhang M."/>
            <person name="Cui Y."/>
            <person name="Dong X."/>
            <person name="Liu H."/>
            <person name="Ma X."/>
            <person name="Jiao Y."/>
            <person name="Wang B."/>
            <person name="Wei X."/>
            <person name="Stein J.C."/>
            <person name="Glaubitz J.C."/>
            <person name="Lu F."/>
            <person name="Yu G."/>
            <person name="Liang C."/>
            <person name="Fengler K."/>
            <person name="Li B."/>
            <person name="Rafalski A."/>
            <person name="Schnable P.S."/>
            <person name="Ware D.H."/>
            <person name="Buckler E.S."/>
            <person name="Lai J."/>
        </authorList>
    </citation>
    <scope>NUCLEOTIDE SEQUENCE [LARGE SCALE GENOMIC DNA]</scope>
    <source>
        <strain evidence="2">cv. Missouri 17</strain>
        <tissue evidence="1">Seedling</tissue>
    </source>
</reference>
<comment type="caution">
    <text evidence="1">The sequence shown here is derived from an EMBL/GenBank/DDBJ whole genome shotgun (WGS) entry which is preliminary data.</text>
</comment>
<gene>
    <name evidence="1" type="ORF">Zm00014a_030947</name>
</gene>
<proteinExistence type="predicted"/>